<keyword evidence="4" id="KW-0547">Nucleotide-binding</keyword>
<gene>
    <name evidence="8" type="ORF">GSPATT00012838001</name>
</gene>
<dbReference type="GO" id="GO:0030154">
    <property type="term" value="P:cell differentiation"/>
    <property type="evidence" value="ECO:0000318"/>
    <property type="project" value="GO_Central"/>
</dbReference>
<name>A0D2R3_PARTE</name>
<accession>A0D2R3</accession>
<dbReference type="GO" id="GO:0007165">
    <property type="term" value="P:signal transduction"/>
    <property type="evidence" value="ECO:0000318"/>
    <property type="project" value="GO_Central"/>
</dbReference>
<dbReference type="Pfam" id="PF00069">
    <property type="entry name" value="Pkinase"/>
    <property type="match status" value="1"/>
</dbReference>
<dbReference type="HOGENOM" id="CLU_000288_181_20_1"/>
<dbReference type="InterPro" id="IPR050591">
    <property type="entry name" value="GSK-3"/>
</dbReference>
<evidence type="ECO:0000256" key="6">
    <source>
        <dbReference type="ARBA" id="ARBA00022840"/>
    </source>
</evidence>
<dbReference type="Proteomes" id="UP000000600">
    <property type="component" value="Unassembled WGS sequence"/>
</dbReference>
<protein>
    <recommendedName>
        <fullName evidence="7">Protein kinase domain-containing protein</fullName>
    </recommendedName>
</protein>
<evidence type="ECO:0000256" key="1">
    <source>
        <dbReference type="ARBA" id="ARBA00005527"/>
    </source>
</evidence>
<proteinExistence type="inferred from homology"/>
<keyword evidence="5" id="KW-0418">Kinase</keyword>
<dbReference type="PANTHER" id="PTHR24057:SF0">
    <property type="entry name" value="PROTEIN KINASE SHAGGY-RELATED"/>
    <property type="match status" value="1"/>
</dbReference>
<reference evidence="8 9" key="1">
    <citation type="journal article" date="2006" name="Nature">
        <title>Global trends of whole-genome duplications revealed by the ciliate Paramecium tetraurelia.</title>
        <authorList>
            <consortium name="Genoscope"/>
            <person name="Aury J.-M."/>
            <person name="Jaillon O."/>
            <person name="Duret L."/>
            <person name="Noel B."/>
            <person name="Jubin C."/>
            <person name="Porcel B.M."/>
            <person name="Segurens B."/>
            <person name="Daubin V."/>
            <person name="Anthouard V."/>
            <person name="Aiach N."/>
            <person name="Arnaiz O."/>
            <person name="Billaut A."/>
            <person name="Beisson J."/>
            <person name="Blanc I."/>
            <person name="Bouhouche K."/>
            <person name="Camara F."/>
            <person name="Duharcourt S."/>
            <person name="Guigo R."/>
            <person name="Gogendeau D."/>
            <person name="Katinka M."/>
            <person name="Keller A.-M."/>
            <person name="Kissmehl R."/>
            <person name="Klotz C."/>
            <person name="Koll F."/>
            <person name="Le Moue A."/>
            <person name="Lepere C."/>
            <person name="Malinsky S."/>
            <person name="Nowacki M."/>
            <person name="Nowak J.K."/>
            <person name="Plattner H."/>
            <person name="Poulain J."/>
            <person name="Ruiz F."/>
            <person name="Serrano V."/>
            <person name="Zagulski M."/>
            <person name="Dessen P."/>
            <person name="Betermier M."/>
            <person name="Weissenbach J."/>
            <person name="Scarpelli C."/>
            <person name="Schachter V."/>
            <person name="Sperling L."/>
            <person name="Meyer E."/>
            <person name="Cohen J."/>
            <person name="Wincker P."/>
        </authorList>
    </citation>
    <scope>NUCLEOTIDE SEQUENCE [LARGE SCALE GENOMIC DNA]</scope>
    <source>
        <strain evidence="8 9">Stock d4-2</strain>
    </source>
</reference>
<dbReference type="GeneID" id="5030511"/>
<dbReference type="GO" id="GO:0005634">
    <property type="term" value="C:nucleus"/>
    <property type="evidence" value="ECO:0000318"/>
    <property type="project" value="GO_Central"/>
</dbReference>
<dbReference type="PROSITE" id="PS50011">
    <property type="entry name" value="PROTEIN_KINASE_DOM"/>
    <property type="match status" value="1"/>
</dbReference>
<dbReference type="InterPro" id="IPR011009">
    <property type="entry name" value="Kinase-like_dom_sf"/>
</dbReference>
<dbReference type="Gene3D" id="3.30.200.20">
    <property type="entry name" value="Phosphorylase Kinase, domain 1"/>
    <property type="match status" value="1"/>
</dbReference>
<evidence type="ECO:0000256" key="4">
    <source>
        <dbReference type="ARBA" id="ARBA00022741"/>
    </source>
</evidence>
<dbReference type="STRING" id="5888.A0D2R3"/>
<dbReference type="InParanoid" id="A0D2R3"/>
<keyword evidence="9" id="KW-1185">Reference proteome</keyword>
<evidence type="ECO:0000313" key="8">
    <source>
        <dbReference type="EMBL" id="CAK77330.1"/>
    </source>
</evidence>
<evidence type="ECO:0000256" key="5">
    <source>
        <dbReference type="ARBA" id="ARBA00022777"/>
    </source>
</evidence>
<dbReference type="SUPFAM" id="SSF56112">
    <property type="entry name" value="Protein kinase-like (PK-like)"/>
    <property type="match status" value="1"/>
</dbReference>
<dbReference type="Gene3D" id="1.10.510.10">
    <property type="entry name" value="Transferase(Phosphotransferase) domain 1"/>
    <property type="match status" value="1"/>
</dbReference>
<keyword evidence="3" id="KW-0808">Transferase</keyword>
<evidence type="ECO:0000256" key="2">
    <source>
        <dbReference type="ARBA" id="ARBA00022527"/>
    </source>
</evidence>
<dbReference type="KEGG" id="ptm:GSPATT00012838001"/>
<evidence type="ECO:0000313" key="9">
    <source>
        <dbReference type="Proteomes" id="UP000000600"/>
    </source>
</evidence>
<dbReference type="OMA" id="ICHRNIQ"/>
<dbReference type="GO" id="GO:0005524">
    <property type="term" value="F:ATP binding"/>
    <property type="evidence" value="ECO:0007669"/>
    <property type="project" value="UniProtKB-KW"/>
</dbReference>
<dbReference type="GO" id="GO:0005737">
    <property type="term" value="C:cytoplasm"/>
    <property type="evidence" value="ECO:0000318"/>
    <property type="project" value="GO_Central"/>
</dbReference>
<evidence type="ECO:0000259" key="7">
    <source>
        <dbReference type="PROSITE" id="PS50011"/>
    </source>
</evidence>
<sequence length="353" mass="41893">MLQNKPSRSLSHHTKITDYMKKFIETNYRVSIPSSMKQSRQNKQNRSIDKTSNVFKVFEWLKQVDLPNVQQNVCLKQSQHNKQEKERELLILKALQKYHHPCIIELRHHFMNNNQTNMLFDFMPLNLTQVIQGHRQRNKEIPLILIKSFAFQLLRAITQLHECQICHRNIQPDNILINNNTFELRLADFSQAKFLIEGEDSINNVNNVKYRAPELLLGTTKYNNSIDLWAYGCVIYEMWTLNAVFEGNTPEEVIAEIIKILGVPKKHELQSMKSQFEDIKMPQIKKKEWEFSETMEFIKQFIKYNPTYRGKAQQYLNHSFFKDVLSGQIRLNGRELPNIKNLKPYELEILRLE</sequence>
<dbReference type="eggNOG" id="KOG0658">
    <property type="taxonomic scope" value="Eukaryota"/>
</dbReference>
<dbReference type="InterPro" id="IPR000719">
    <property type="entry name" value="Prot_kinase_dom"/>
</dbReference>
<keyword evidence="6" id="KW-0067">ATP-binding</keyword>
<dbReference type="OrthoDB" id="287186at2759"/>
<dbReference type="RefSeq" id="XP_001444727.1">
    <property type="nucleotide sequence ID" value="XM_001444690.1"/>
</dbReference>
<organism evidence="8 9">
    <name type="scientific">Paramecium tetraurelia</name>
    <dbReference type="NCBI Taxonomy" id="5888"/>
    <lineage>
        <taxon>Eukaryota</taxon>
        <taxon>Sar</taxon>
        <taxon>Alveolata</taxon>
        <taxon>Ciliophora</taxon>
        <taxon>Intramacronucleata</taxon>
        <taxon>Oligohymenophorea</taxon>
        <taxon>Peniculida</taxon>
        <taxon>Parameciidae</taxon>
        <taxon>Paramecium</taxon>
    </lineage>
</organism>
<dbReference type="GO" id="GO:0004674">
    <property type="term" value="F:protein serine/threonine kinase activity"/>
    <property type="evidence" value="ECO:0000318"/>
    <property type="project" value="GO_Central"/>
</dbReference>
<dbReference type="EMBL" id="CT868263">
    <property type="protein sequence ID" value="CAK77330.1"/>
    <property type="molecule type" value="Genomic_DNA"/>
</dbReference>
<keyword evidence="2" id="KW-0723">Serine/threonine-protein kinase</keyword>
<evidence type="ECO:0000256" key="3">
    <source>
        <dbReference type="ARBA" id="ARBA00022679"/>
    </source>
</evidence>
<dbReference type="PANTHER" id="PTHR24057">
    <property type="entry name" value="GLYCOGEN SYNTHASE KINASE-3 ALPHA"/>
    <property type="match status" value="1"/>
</dbReference>
<comment type="similarity">
    <text evidence="1">Belongs to the protein kinase superfamily. CMGC Ser/Thr protein kinase family. GSK-3 subfamily.</text>
</comment>
<feature type="domain" description="Protein kinase" evidence="7">
    <location>
        <begin position="40"/>
        <end position="321"/>
    </location>
</feature>
<dbReference type="AlphaFoldDB" id="A0D2R3"/>